<protein>
    <recommendedName>
        <fullName evidence="3">Glucose-methanol-choline oxidoreductase N-terminal domain-containing protein</fullName>
    </recommendedName>
</protein>
<evidence type="ECO:0000259" key="3">
    <source>
        <dbReference type="PROSITE" id="PS00624"/>
    </source>
</evidence>
<comment type="caution">
    <text evidence="4">The sequence shown here is derived from an EMBL/GenBank/DDBJ whole genome shotgun (WGS) entry which is preliminary data.</text>
</comment>
<dbReference type="GeneID" id="63792781"/>
<feature type="binding site" evidence="2">
    <location>
        <position position="235"/>
    </location>
    <ligand>
        <name>FAD</name>
        <dbReference type="ChEBI" id="CHEBI:57692"/>
    </ligand>
</feature>
<dbReference type="GO" id="GO:0050660">
    <property type="term" value="F:flavin adenine dinucleotide binding"/>
    <property type="evidence" value="ECO:0007669"/>
    <property type="project" value="InterPro"/>
</dbReference>
<dbReference type="Proteomes" id="UP000249363">
    <property type="component" value="Unassembled WGS sequence"/>
</dbReference>
<feature type="domain" description="Glucose-methanol-choline oxidoreductase N-terminal" evidence="3">
    <location>
        <begin position="274"/>
        <end position="288"/>
    </location>
</feature>
<organism evidence="4 5">
    <name type="scientific">Talaromyces amestolkiae</name>
    <dbReference type="NCBI Taxonomy" id="1196081"/>
    <lineage>
        <taxon>Eukaryota</taxon>
        <taxon>Fungi</taxon>
        <taxon>Dikarya</taxon>
        <taxon>Ascomycota</taxon>
        <taxon>Pezizomycotina</taxon>
        <taxon>Eurotiomycetes</taxon>
        <taxon>Eurotiomycetidae</taxon>
        <taxon>Eurotiales</taxon>
        <taxon>Trichocomaceae</taxon>
        <taxon>Talaromyces</taxon>
        <taxon>Talaromyces sect. Talaromyces</taxon>
    </lineage>
</organism>
<dbReference type="OrthoDB" id="269227at2759"/>
<dbReference type="InterPro" id="IPR036188">
    <property type="entry name" value="FAD/NAD-bd_sf"/>
</dbReference>
<dbReference type="InterPro" id="IPR000172">
    <property type="entry name" value="GMC_OxRdtase_N"/>
</dbReference>
<evidence type="ECO:0000256" key="1">
    <source>
        <dbReference type="ARBA" id="ARBA00010790"/>
    </source>
</evidence>
<dbReference type="RefSeq" id="XP_040732069.1">
    <property type="nucleotide sequence ID" value="XM_040875835.1"/>
</dbReference>
<dbReference type="InterPro" id="IPR012132">
    <property type="entry name" value="GMC_OxRdtase"/>
</dbReference>
<dbReference type="SUPFAM" id="SSF51905">
    <property type="entry name" value="FAD/NAD(P)-binding domain"/>
    <property type="match status" value="1"/>
</dbReference>
<dbReference type="AlphaFoldDB" id="A0A364KVI5"/>
<dbReference type="InterPro" id="IPR007867">
    <property type="entry name" value="GMC_OxRtase_C"/>
</dbReference>
<dbReference type="SUPFAM" id="SSF54373">
    <property type="entry name" value="FAD-linked reductases, C-terminal domain"/>
    <property type="match status" value="1"/>
</dbReference>
<feature type="binding site" evidence="2">
    <location>
        <begin position="20"/>
        <end position="21"/>
    </location>
    <ligand>
        <name>FAD</name>
        <dbReference type="ChEBI" id="CHEBI:57692"/>
    </ligand>
</feature>
<dbReference type="STRING" id="1196081.A0A364KVI5"/>
<evidence type="ECO:0000313" key="5">
    <source>
        <dbReference type="Proteomes" id="UP000249363"/>
    </source>
</evidence>
<reference evidence="4 5" key="1">
    <citation type="journal article" date="2017" name="Biotechnol. Biofuels">
        <title>Differential beta-glucosidase expression as a function of carbon source availability in Talaromyces amestolkiae: a genomic and proteomic approach.</title>
        <authorList>
            <person name="de Eugenio L.I."/>
            <person name="Mendez-Liter J.A."/>
            <person name="Nieto-Dominguez M."/>
            <person name="Alonso L."/>
            <person name="Gil-Munoz J."/>
            <person name="Barriuso J."/>
            <person name="Prieto A."/>
            <person name="Martinez M.J."/>
        </authorList>
    </citation>
    <scope>NUCLEOTIDE SEQUENCE [LARGE SCALE GENOMIC DNA]</scope>
    <source>
        <strain evidence="4 5">CIB</strain>
    </source>
</reference>
<gene>
    <name evidence="4" type="ORF">BHQ10_003565</name>
</gene>
<dbReference type="PROSITE" id="PS00624">
    <property type="entry name" value="GMC_OXRED_2"/>
    <property type="match status" value="1"/>
</dbReference>
<dbReference type="Gene3D" id="3.30.560.10">
    <property type="entry name" value="Glucose Oxidase, domain 3"/>
    <property type="match status" value="1"/>
</dbReference>
<dbReference type="EMBL" id="MIKG01000005">
    <property type="protein sequence ID" value="RAO67553.1"/>
    <property type="molecule type" value="Genomic_DNA"/>
</dbReference>
<comment type="cofactor">
    <cofactor evidence="2">
        <name>FAD</name>
        <dbReference type="ChEBI" id="CHEBI:57692"/>
    </cofactor>
</comment>
<keyword evidence="5" id="KW-1185">Reference proteome</keyword>
<dbReference type="Gene3D" id="3.50.50.60">
    <property type="entry name" value="FAD/NAD(P)-binding domain"/>
    <property type="match status" value="1"/>
</dbReference>
<keyword evidence="2" id="KW-0274">FAD</keyword>
<evidence type="ECO:0000313" key="4">
    <source>
        <dbReference type="EMBL" id="RAO67553.1"/>
    </source>
</evidence>
<comment type="similarity">
    <text evidence="1">Belongs to the GMC oxidoreductase family.</text>
</comment>
<dbReference type="PIRSF" id="PIRSF000137">
    <property type="entry name" value="Alcohol_oxidase"/>
    <property type="match status" value="1"/>
</dbReference>
<dbReference type="Pfam" id="PF05199">
    <property type="entry name" value="GMC_oxred_C"/>
    <property type="match status" value="1"/>
</dbReference>
<feature type="binding site" evidence="2">
    <location>
        <begin position="101"/>
        <end position="104"/>
    </location>
    <ligand>
        <name>FAD</name>
        <dbReference type="ChEBI" id="CHEBI:57692"/>
    </ligand>
</feature>
<sequence length="604" mass="66319">MSISNQIPKEVDIVVAGGGTTGIVVASRLAKADPTLSILILEHGPDVRDNPQIVNPALFITNILPGSKTATFYTAEPSEYLNGRQVVVPIGGCLGGGSSINFLVYVRPQEIDFDDWMTEGWSGKEMITFFKKFENFQNADPQVDPSIHGYGGELSISAGSNAQDGFQQDFFQACEAIGIDQVADVQDFKTSNAVGKWCSWVDKNDGLRQNVPHGFLYPILDANNTGLQVATEVKVGRIIFEKETNRAYGVEYFSGKSSEPQVVHARKQVILAAGALGSPQILERSGVGSSGLLSQLNIPLVSDLPGVGSDYQDHNLVLYTYKSAATEEQTIDGLLSGRFSLENAFKQKLTTPERYILGWNGLDCFGKLRPSEEQIKSFAPSFKELYDRDFRDRPERPMMLLATIAGYLGDHSTVKSGQYFTCIPYTAYPYSRGSIHIKSTSPFDAPEFNPGYLSDPADVEQMLYGYKLQREIARRLSHYRGPLESTHPKFPSGSKASYEYVDNLSAEKGFLVPIEYTPEDGDVIRDYIRQSVETTWHSMSTCAMKTRENGGVVDERLNVYGVEGLKVVDLSICPENVAANTYSTALAIGEKAATLVAEDLGITL</sequence>
<keyword evidence="2" id="KW-0285">Flavoprotein</keyword>
<dbReference type="PANTHER" id="PTHR11552:SF78">
    <property type="entry name" value="GLUCOSE-METHANOL-CHOLINE OXIDOREDUCTASE N-TERMINAL DOMAIN-CONTAINING PROTEIN"/>
    <property type="match status" value="1"/>
</dbReference>
<evidence type="ECO:0000256" key="2">
    <source>
        <dbReference type="PIRSR" id="PIRSR000137-2"/>
    </source>
</evidence>
<dbReference type="PANTHER" id="PTHR11552">
    <property type="entry name" value="GLUCOSE-METHANOL-CHOLINE GMC OXIDOREDUCTASE"/>
    <property type="match status" value="1"/>
</dbReference>
<name>A0A364KVI5_TALAM</name>
<accession>A0A364KVI5</accession>
<dbReference type="Pfam" id="PF00732">
    <property type="entry name" value="GMC_oxred_N"/>
    <property type="match status" value="1"/>
</dbReference>
<feature type="binding site" evidence="2">
    <location>
        <begin position="536"/>
        <end position="537"/>
    </location>
    <ligand>
        <name>FAD</name>
        <dbReference type="ChEBI" id="CHEBI:57692"/>
    </ligand>
</feature>
<dbReference type="GO" id="GO:0016614">
    <property type="term" value="F:oxidoreductase activity, acting on CH-OH group of donors"/>
    <property type="evidence" value="ECO:0007669"/>
    <property type="project" value="InterPro"/>
</dbReference>
<proteinExistence type="inferred from homology"/>